<feature type="compositionally biased region" description="Basic residues" evidence="1">
    <location>
        <begin position="196"/>
        <end position="207"/>
    </location>
</feature>
<gene>
    <name evidence="2" type="ORF">PHYBOEH_001529</name>
</gene>
<evidence type="ECO:0000256" key="1">
    <source>
        <dbReference type="SAM" id="MobiDB-lite"/>
    </source>
</evidence>
<proteinExistence type="predicted"/>
<organism evidence="2 3">
    <name type="scientific">Phytophthora boehmeriae</name>
    <dbReference type="NCBI Taxonomy" id="109152"/>
    <lineage>
        <taxon>Eukaryota</taxon>
        <taxon>Sar</taxon>
        <taxon>Stramenopiles</taxon>
        <taxon>Oomycota</taxon>
        <taxon>Peronosporomycetes</taxon>
        <taxon>Peronosporales</taxon>
        <taxon>Peronosporaceae</taxon>
        <taxon>Phytophthora</taxon>
    </lineage>
</organism>
<feature type="compositionally biased region" description="Low complexity" evidence="1">
    <location>
        <begin position="86"/>
        <end position="111"/>
    </location>
</feature>
<feature type="region of interest" description="Disordered" evidence="1">
    <location>
        <begin position="79"/>
        <end position="128"/>
    </location>
</feature>
<dbReference type="AlphaFoldDB" id="A0A8T1WW04"/>
<dbReference type="Proteomes" id="UP000693981">
    <property type="component" value="Unassembled WGS sequence"/>
</dbReference>
<sequence>MAYCESVGSVNVMAIMSTDLFDEAQENPFLLQRSPSPSKLKMDSSCSPQRSGSCFRKGMELPLDDPSVAYSYRPPQAFLGTSPFKPSQQNSPVSPQRSPSRSVSFASPSTPRSILKRQSSIDSDSSTVTSIRDQQLQAEVAATDSELHKLLYSLTRFGLANDAAGVNAHLEPNSAEFAPQDQPTQPFETNPGRASVAKRRRSSKKSVMRQDAGSGSRGSVTFSTVKNLLRGGGPAGRTAIKATPIAQRKKSMGTISSRLKINQKFVRPTILTDAYHRVGEMKLGTRPLPTRVKHIAFPQPWDSDNICDREEADAGMPSPKGTLRHNSFISLETLDKIGTRAACPVHLIDVEKPDYSQVSARVDSYNHVRSPKRGLRRPSTWLSGAALDARVAYYESHES</sequence>
<evidence type="ECO:0000313" key="3">
    <source>
        <dbReference type="Proteomes" id="UP000693981"/>
    </source>
</evidence>
<reference evidence="2" key="1">
    <citation type="submission" date="2021-02" db="EMBL/GenBank/DDBJ databases">
        <authorList>
            <person name="Palmer J.M."/>
        </authorList>
    </citation>
    <scope>NUCLEOTIDE SEQUENCE</scope>
    <source>
        <strain evidence="2">SCRP23</strain>
    </source>
</reference>
<feature type="region of interest" description="Disordered" evidence="1">
    <location>
        <begin position="175"/>
        <end position="220"/>
    </location>
</feature>
<name>A0A8T1WW04_9STRA</name>
<protein>
    <submittedName>
        <fullName evidence="2">Uncharacterized protein</fullName>
    </submittedName>
</protein>
<feature type="region of interest" description="Disordered" evidence="1">
    <location>
        <begin position="226"/>
        <end position="245"/>
    </location>
</feature>
<comment type="caution">
    <text evidence="2">The sequence shown here is derived from an EMBL/GenBank/DDBJ whole genome shotgun (WGS) entry which is preliminary data.</text>
</comment>
<dbReference type="OrthoDB" id="166958at2759"/>
<evidence type="ECO:0000313" key="2">
    <source>
        <dbReference type="EMBL" id="KAG7396924.1"/>
    </source>
</evidence>
<accession>A0A8T1WW04</accession>
<dbReference type="EMBL" id="JAGDFL010000133">
    <property type="protein sequence ID" value="KAG7396924.1"/>
    <property type="molecule type" value="Genomic_DNA"/>
</dbReference>
<keyword evidence="3" id="KW-1185">Reference proteome</keyword>
<feature type="region of interest" description="Disordered" evidence="1">
    <location>
        <begin position="31"/>
        <end position="53"/>
    </location>
</feature>